<dbReference type="AlphaFoldDB" id="A0P6D6"/>
<comment type="caution">
    <text evidence="9">The sequence shown here is derived from an EMBL/GenBank/DDBJ whole genome shotgun (WGS) entry which is preliminary data.</text>
</comment>
<evidence type="ECO:0000256" key="4">
    <source>
        <dbReference type="ARBA" id="ARBA00010662"/>
    </source>
</evidence>
<dbReference type="PANTHER" id="PTHR11054">
    <property type="entry name" value="6-PHOSPHOGLUCONOLACTONASE"/>
    <property type="match status" value="1"/>
</dbReference>
<feature type="domain" description="Glucosamine/galactosamine-6-phosphate isomerase" evidence="8">
    <location>
        <begin position="15"/>
        <end position="212"/>
    </location>
</feature>
<dbReference type="Proteomes" id="UP000054262">
    <property type="component" value="Unassembled WGS sequence"/>
</dbReference>
<evidence type="ECO:0000256" key="6">
    <source>
        <dbReference type="ARBA" id="ARBA00020337"/>
    </source>
</evidence>
<comment type="similarity">
    <text evidence="4 7">Belongs to the glucosamine/galactosamine-6-phosphate isomerase family. 6-phosphogluconolactonase subfamily.</text>
</comment>
<evidence type="ECO:0000256" key="3">
    <source>
        <dbReference type="ARBA" id="ARBA00004961"/>
    </source>
</evidence>
<dbReference type="OrthoDB" id="9810967at2"/>
<dbReference type="NCBIfam" id="TIGR01198">
    <property type="entry name" value="pgl"/>
    <property type="match status" value="1"/>
</dbReference>
<organism evidence="9 10">
    <name type="scientific">Methylophilales bacterium HTCC2181</name>
    <dbReference type="NCBI Taxonomy" id="383631"/>
    <lineage>
        <taxon>Bacteria</taxon>
        <taxon>Pseudomonadati</taxon>
        <taxon>Pseudomonadota</taxon>
        <taxon>Betaproteobacteria</taxon>
        <taxon>Nitrosomonadales</taxon>
        <taxon>OM43 clade</taxon>
    </lineage>
</organism>
<name>A0P6D6_9PROT</name>
<dbReference type="InterPro" id="IPR005900">
    <property type="entry name" value="6-phosphogluconolactonase_DevB"/>
</dbReference>
<proteinExistence type="inferred from homology"/>
<evidence type="ECO:0000256" key="1">
    <source>
        <dbReference type="ARBA" id="ARBA00000832"/>
    </source>
</evidence>
<evidence type="ECO:0000256" key="5">
    <source>
        <dbReference type="ARBA" id="ARBA00013198"/>
    </source>
</evidence>
<dbReference type="GO" id="GO:0017057">
    <property type="term" value="F:6-phosphogluconolactonase activity"/>
    <property type="evidence" value="ECO:0007669"/>
    <property type="project" value="UniProtKB-UniRule"/>
</dbReference>
<dbReference type="PANTHER" id="PTHR11054:SF0">
    <property type="entry name" value="6-PHOSPHOGLUCONOLACTONASE"/>
    <property type="match status" value="1"/>
</dbReference>
<sequence length="225" mass="25313">MDYNSFEHTTFDSLEQFEDDACFYILKIANESIAAKQSFNLVLCGGGTPKNIYAKLANIVTDWSKWHIFFGDERCLPFDHSERNSVMVEECLISKSSIPHKQVHFIEGELGNIAAANEYDSLLNAVEDFDLVLLGFGEDGHTASLFPGHEWDNSKNAVAVFDAPKPPSERVSLTPSRLSRTKNILFLITGKNKVDAFKQWQTKNDLPVSDISALNEKKIYTFNVV</sequence>
<dbReference type="InterPro" id="IPR006148">
    <property type="entry name" value="Glc/Gal-6P_isomerase"/>
</dbReference>
<evidence type="ECO:0000256" key="2">
    <source>
        <dbReference type="ARBA" id="ARBA00002681"/>
    </source>
</evidence>
<dbReference type="UniPathway" id="UPA00115">
    <property type="reaction ID" value="UER00409"/>
</dbReference>
<dbReference type="SUPFAM" id="SSF100950">
    <property type="entry name" value="NagB/RpiA/CoA transferase-like"/>
    <property type="match status" value="1"/>
</dbReference>
<reference evidence="9 10" key="1">
    <citation type="submission" date="2006-11" db="EMBL/GenBank/DDBJ databases">
        <authorList>
            <person name="Giovannoni S."/>
            <person name="Vergin K."/>
            <person name="Ferriera S."/>
            <person name="Johnson J."/>
            <person name="Kravitz S."/>
            <person name="Beeson K."/>
            <person name="Sutton G."/>
            <person name="Rogers Y.-H."/>
            <person name="Friedman R."/>
            <person name="Frazier M."/>
            <person name="Venter J.C."/>
        </authorList>
    </citation>
    <scope>NUCLEOTIDE SEQUENCE [LARGE SCALE GENOMIC DNA]</scope>
    <source>
        <strain evidence="9 10">HTCC2181</strain>
    </source>
</reference>
<keyword evidence="7" id="KW-0378">Hydrolase</keyword>
<evidence type="ECO:0000313" key="10">
    <source>
        <dbReference type="Proteomes" id="UP000054262"/>
    </source>
</evidence>
<comment type="pathway">
    <text evidence="3 7">Carbohydrate degradation; pentose phosphate pathway; D-ribulose 5-phosphate from D-glucose 6-phosphate (oxidative stage): step 2/3.</text>
</comment>
<comment type="function">
    <text evidence="2 7">Hydrolysis of 6-phosphogluconolactone to 6-phosphogluconate.</text>
</comment>
<dbReference type="EC" id="3.1.1.31" evidence="5 7"/>
<dbReference type="EMBL" id="AAUX01000001">
    <property type="protein sequence ID" value="EAV47096.1"/>
    <property type="molecule type" value="Genomic_DNA"/>
</dbReference>
<evidence type="ECO:0000256" key="7">
    <source>
        <dbReference type="RuleBase" id="RU365095"/>
    </source>
</evidence>
<accession>A0P6D6</accession>
<evidence type="ECO:0000313" key="9">
    <source>
        <dbReference type="EMBL" id="EAV47096.1"/>
    </source>
</evidence>
<protein>
    <recommendedName>
        <fullName evidence="6 7">6-phosphogluconolactonase</fullName>
        <shortName evidence="7">6PGL</shortName>
        <ecNumber evidence="5 7">3.1.1.31</ecNumber>
    </recommendedName>
</protein>
<dbReference type="InterPro" id="IPR039104">
    <property type="entry name" value="6PGL"/>
</dbReference>
<dbReference type="GO" id="GO:0006098">
    <property type="term" value="P:pentose-phosphate shunt"/>
    <property type="evidence" value="ECO:0007669"/>
    <property type="project" value="UniProtKB-UniPathway"/>
</dbReference>
<evidence type="ECO:0000259" key="8">
    <source>
        <dbReference type="Pfam" id="PF01182"/>
    </source>
</evidence>
<gene>
    <name evidence="7" type="primary">pgl</name>
    <name evidence="9" type="ORF">MB2181_03445</name>
</gene>
<keyword evidence="10" id="KW-1185">Reference proteome</keyword>
<comment type="catalytic activity">
    <reaction evidence="1 7">
        <text>6-phospho-D-glucono-1,5-lactone + H2O = 6-phospho-D-gluconate + H(+)</text>
        <dbReference type="Rhea" id="RHEA:12556"/>
        <dbReference type="ChEBI" id="CHEBI:15377"/>
        <dbReference type="ChEBI" id="CHEBI:15378"/>
        <dbReference type="ChEBI" id="CHEBI:57955"/>
        <dbReference type="ChEBI" id="CHEBI:58759"/>
        <dbReference type="EC" id="3.1.1.31"/>
    </reaction>
</comment>
<dbReference type="GO" id="GO:0005975">
    <property type="term" value="P:carbohydrate metabolic process"/>
    <property type="evidence" value="ECO:0007669"/>
    <property type="project" value="UniProtKB-UniRule"/>
</dbReference>
<dbReference type="CDD" id="cd01400">
    <property type="entry name" value="6PGL"/>
    <property type="match status" value="1"/>
</dbReference>
<dbReference type="InterPro" id="IPR037171">
    <property type="entry name" value="NagB/RpiA_transferase-like"/>
</dbReference>
<dbReference type="Pfam" id="PF01182">
    <property type="entry name" value="Glucosamine_iso"/>
    <property type="match status" value="1"/>
</dbReference>
<dbReference type="Gene3D" id="3.40.50.1360">
    <property type="match status" value="1"/>
</dbReference>